<reference evidence="2" key="1">
    <citation type="submission" date="2023-10" db="EMBL/GenBank/DDBJ databases">
        <title>Genome assemblies of two species of porcelain crab, Petrolisthes cinctipes and Petrolisthes manimaculis (Anomura: Porcellanidae).</title>
        <authorList>
            <person name="Angst P."/>
        </authorList>
    </citation>
    <scope>NUCLEOTIDE SEQUENCE</scope>
    <source>
        <strain evidence="2">PB745_01</strain>
        <tissue evidence="2">Gill</tissue>
    </source>
</reference>
<dbReference type="Proteomes" id="UP001286313">
    <property type="component" value="Unassembled WGS sequence"/>
</dbReference>
<keyword evidence="3" id="KW-1185">Reference proteome</keyword>
<gene>
    <name evidence="2" type="ORF">Pcinc_007604</name>
</gene>
<evidence type="ECO:0000256" key="1">
    <source>
        <dbReference type="SAM" id="MobiDB-lite"/>
    </source>
</evidence>
<dbReference type="AlphaFoldDB" id="A0AAE1G930"/>
<evidence type="ECO:0000313" key="2">
    <source>
        <dbReference type="EMBL" id="KAK3888330.1"/>
    </source>
</evidence>
<evidence type="ECO:0000313" key="3">
    <source>
        <dbReference type="Proteomes" id="UP001286313"/>
    </source>
</evidence>
<feature type="region of interest" description="Disordered" evidence="1">
    <location>
        <begin position="21"/>
        <end position="60"/>
    </location>
</feature>
<name>A0AAE1G930_PETCI</name>
<sequence length="93" mass="9991">MVLGRSMPLDSGLTVPKANLSVAPSLGDDEEKHLTVESGTRQRRNPISDEWQTTSSKTLENMTASKPLGRMVQEELHPSGAQVAAGCLVDDES</sequence>
<proteinExistence type="predicted"/>
<protein>
    <submittedName>
        <fullName evidence="2">Uncharacterized protein</fullName>
    </submittedName>
</protein>
<comment type="caution">
    <text evidence="2">The sequence shown here is derived from an EMBL/GenBank/DDBJ whole genome shotgun (WGS) entry which is preliminary data.</text>
</comment>
<dbReference type="EMBL" id="JAWQEG010000561">
    <property type="protein sequence ID" value="KAK3888330.1"/>
    <property type="molecule type" value="Genomic_DNA"/>
</dbReference>
<accession>A0AAE1G930</accession>
<organism evidence="2 3">
    <name type="scientific">Petrolisthes cinctipes</name>
    <name type="common">Flat porcelain crab</name>
    <dbReference type="NCBI Taxonomy" id="88211"/>
    <lineage>
        <taxon>Eukaryota</taxon>
        <taxon>Metazoa</taxon>
        <taxon>Ecdysozoa</taxon>
        <taxon>Arthropoda</taxon>
        <taxon>Crustacea</taxon>
        <taxon>Multicrustacea</taxon>
        <taxon>Malacostraca</taxon>
        <taxon>Eumalacostraca</taxon>
        <taxon>Eucarida</taxon>
        <taxon>Decapoda</taxon>
        <taxon>Pleocyemata</taxon>
        <taxon>Anomura</taxon>
        <taxon>Galatheoidea</taxon>
        <taxon>Porcellanidae</taxon>
        <taxon>Petrolisthes</taxon>
    </lineage>
</organism>
<feature type="compositionally biased region" description="Polar residues" evidence="1">
    <location>
        <begin position="50"/>
        <end position="60"/>
    </location>
</feature>